<gene>
    <name evidence="9" type="ORF">TRICI_001253</name>
</gene>
<evidence type="ECO:0000256" key="3">
    <source>
        <dbReference type="ARBA" id="ARBA00023015"/>
    </source>
</evidence>
<evidence type="ECO:0000256" key="6">
    <source>
        <dbReference type="PROSITE-ProRule" id="PRU00042"/>
    </source>
</evidence>
<dbReference type="PANTHER" id="PTHR47660">
    <property type="entry name" value="TRANSCRIPTION FACTOR WITH C2H2 AND ZN(2)-CYS(6) DNA BINDING DOMAIN (EUROFUNG)-RELATED-RELATED"/>
    <property type="match status" value="1"/>
</dbReference>
<dbReference type="EMBL" id="SWFS01000093">
    <property type="protein sequence ID" value="KAA8916627.1"/>
    <property type="molecule type" value="Genomic_DNA"/>
</dbReference>
<evidence type="ECO:0000313" key="9">
    <source>
        <dbReference type="EMBL" id="KAA8916627.1"/>
    </source>
</evidence>
<dbReference type="InterPro" id="IPR001138">
    <property type="entry name" value="Zn2Cys6_DnaBD"/>
</dbReference>
<keyword evidence="3" id="KW-0805">Transcription regulation</keyword>
<reference evidence="9" key="1">
    <citation type="journal article" date="2019" name="G3 (Bethesda)">
        <title>Genome Assemblies of Two Rare Opportunistic Yeast Pathogens: Diutina rugosa (syn. Candida rugosa) and Trichomonascus ciferrii (syn. Candida ciferrii).</title>
        <authorList>
            <person name="Mixao V."/>
            <person name="Saus E."/>
            <person name="Hansen A.P."/>
            <person name="Lass-Florl C."/>
            <person name="Gabaldon T."/>
        </authorList>
    </citation>
    <scope>NUCLEOTIDE SEQUENCE</scope>
    <source>
        <strain evidence="9">CBS 4856</strain>
    </source>
</reference>
<keyword evidence="6" id="KW-0863">Zinc-finger</keyword>
<dbReference type="CDD" id="cd12148">
    <property type="entry name" value="fungal_TF_MHR"/>
    <property type="match status" value="1"/>
</dbReference>
<keyword evidence="5" id="KW-0539">Nucleus</keyword>
<keyword evidence="10" id="KW-1185">Reference proteome</keyword>
<dbReference type="GO" id="GO:0006351">
    <property type="term" value="P:DNA-templated transcription"/>
    <property type="evidence" value="ECO:0007669"/>
    <property type="project" value="InterPro"/>
</dbReference>
<dbReference type="SUPFAM" id="SSF57701">
    <property type="entry name" value="Zn2/Cys6 DNA-binding domain"/>
    <property type="match status" value="1"/>
</dbReference>
<dbReference type="InterPro" id="IPR007219">
    <property type="entry name" value="XnlR_reg_dom"/>
</dbReference>
<sequence length="708" mass="80423">MSTPKKARQQRYGTFYCDLCDGAFTRKDVVKRHKKLVHFKPPKVKVSMRRACTQCMKSKLKCTGGIKCENCTKRGIECEPGPAWKRKMGDGNVETKVDPSPDRSGEIFQPSEMSNEFPELDTFDPLNNVDNHFGLDLESICNTDWLRYDLDNMEMMIGDVGVPNNDGNNNVACEILTPSGSTTSTTESNDDNWPFSYRKTPGQAEVVLPPINWTRSEGLDRDGTREALTNLLSQPYTKNRWPREEPGRIDSFFPGSDVLDEFINLFFAHFDQVSPIIHQYSWNKNNASVLELAGIISIGAGFSDRPEAHLFADNLSELLKRTINWNVDRDRSCLRQEDFLSAMLLQSIYALGSGNKSLYEVADTSRSQLIGSARESGLFNLNFDDFGVKDWISYERRKRIAWLIFEFDCTVCTLTASRPCMSLHDLNNNLPCDADVWECKRPWKDGLKFKQTISDILQGKNIPTTNWYSRRLISQALGRSVWDYVELESNAVFRTLRMPEMPSERLLASLDRLKDIENHTSRDSYHVSMAHMVVSYSHLYSRHVIELITSATRQPDFKKIDMVLKSLDQKPEDSRFLAWQACQIISVIRYSPIHAPCETMRLFMAGLYLYWFALSLPSSVPGATIVPLDTLPWGASSSLPNHWIQKGGPACVSNKHGQFIKVAGKDGANAVVDTIVDLLKELKVWGLADRFCHILNTMKDLTPKIQVE</sequence>
<evidence type="ECO:0000256" key="4">
    <source>
        <dbReference type="ARBA" id="ARBA00023163"/>
    </source>
</evidence>
<accession>A0A642VAK7</accession>
<dbReference type="OrthoDB" id="10018191at2759"/>
<dbReference type="Pfam" id="PF00172">
    <property type="entry name" value="Zn_clus"/>
    <property type="match status" value="1"/>
</dbReference>
<dbReference type="GO" id="GO:0003677">
    <property type="term" value="F:DNA binding"/>
    <property type="evidence" value="ECO:0007669"/>
    <property type="project" value="InterPro"/>
</dbReference>
<name>A0A642VAK7_9ASCO</name>
<dbReference type="Pfam" id="PF04082">
    <property type="entry name" value="Fungal_trans"/>
    <property type="match status" value="1"/>
</dbReference>
<organism evidence="9 10">
    <name type="scientific">Trichomonascus ciferrii</name>
    <dbReference type="NCBI Taxonomy" id="44093"/>
    <lineage>
        <taxon>Eukaryota</taxon>
        <taxon>Fungi</taxon>
        <taxon>Dikarya</taxon>
        <taxon>Ascomycota</taxon>
        <taxon>Saccharomycotina</taxon>
        <taxon>Dipodascomycetes</taxon>
        <taxon>Dipodascales</taxon>
        <taxon>Trichomonascaceae</taxon>
        <taxon>Trichomonascus</taxon>
        <taxon>Trichomonascus ciferrii complex</taxon>
    </lineage>
</organism>
<dbReference type="InterPro" id="IPR036864">
    <property type="entry name" value="Zn2-C6_fun-type_DNA-bd_sf"/>
</dbReference>
<comment type="caution">
    <text evidence="9">The sequence shown here is derived from an EMBL/GenBank/DDBJ whole genome shotgun (WGS) entry which is preliminary data.</text>
</comment>
<protein>
    <submittedName>
        <fullName evidence="9">Uncharacterized protein</fullName>
    </submittedName>
</protein>
<feature type="domain" description="C2H2-type" evidence="8">
    <location>
        <begin position="15"/>
        <end position="43"/>
    </location>
</feature>
<dbReference type="Proteomes" id="UP000761534">
    <property type="component" value="Unassembled WGS sequence"/>
</dbReference>
<evidence type="ECO:0000259" key="8">
    <source>
        <dbReference type="PROSITE" id="PS50157"/>
    </source>
</evidence>
<evidence type="ECO:0000313" key="10">
    <source>
        <dbReference type="Proteomes" id="UP000761534"/>
    </source>
</evidence>
<dbReference type="GO" id="GO:0008270">
    <property type="term" value="F:zinc ion binding"/>
    <property type="evidence" value="ECO:0007669"/>
    <property type="project" value="UniProtKB-KW"/>
</dbReference>
<dbReference type="PROSITE" id="PS00028">
    <property type="entry name" value="ZINC_FINGER_C2H2_1"/>
    <property type="match status" value="1"/>
</dbReference>
<proteinExistence type="predicted"/>
<dbReference type="PROSITE" id="PS50048">
    <property type="entry name" value="ZN2_CY6_FUNGAL_2"/>
    <property type="match status" value="1"/>
</dbReference>
<dbReference type="VEuPathDB" id="FungiDB:TRICI_001253"/>
<dbReference type="CDD" id="cd00067">
    <property type="entry name" value="GAL4"/>
    <property type="match status" value="1"/>
</dbReference>
<evidence type="ECO:0000256" key="5">
    <source>
        <dbReference type="ARBA" id="ARBA00023242"/>
    </source>
</evidence>
<keyword evidence="2" id="KW-0862">Zinc</keyword>
<evidence type="ECO:0000256" key="2">
    <source>
        <dbReference type="ARBA" id="ARBA00022833"/>
    </source>
</evidence>
<evidence type="ECO:0000259" key="7">
    <source>
        <dbReference type="PROSITE" id="PS50048"/>
    </source>
</evidence>
<dbReference type="SMART" id="SM00066">
    <property type="entry name" value="GAL4"/>
    <property type="match status" value="1"/>
</dbReference>
<dbReference type="InterPro" id="IPR013087">
    <property type="entry name" value="Znf_C2H2_type"/>
</dbReference>
<dbReference type="Gene3D" id="4.10.240.10">
    <property type="entry name" value="Zn(2)-C6 fungal-type DNA-binding domain"/>
    <property type="match status" value="1"/>
</dbReference>
<keyword evidence="4" id="KW-0804">Transcription</keyword>
<dbReference type="GO" id="GO:0000981">
    <property type="term" value="F:DNA-binding transcription factor activity, RNA polymerase II-specific"/>
    <property type="evidence" value="ECO:0007669"/>
    <property type="project" value="InterPro"/>
</dbReference>
<evidence type="ECO:0000256" key="1">
    <source>
        <dbReference type="ARBA" id="ARBA00022723"/>
    </source>
</evidence>
<dbReference type="PROSITE" id="PS50157">
    <property type="entry name" value="ZINC_FINGER_C2H2_2"/>
    <property type="match status" value="1"/>
</dbReference>
<dbReference type="AlphaFoldDB" id="A0A642VAK7"/>
<feature type="domain" description="Zn(2)-C6 fungal-type" evidence="7">
    <location>
        <begin position="51"/>
        <end position="78"/>
    </location>
</feature>
<keyword evidence="1" id="KW-0479">Metal-binding</keyword>